<organism evidence="4 5">
    <name type="scientific">Synchytrium endobioticum</name>
    <dbReference type="NCBI Taxonomy" id="286115"/>
    <lineage>
        <taxon>Eukaryota</taxon>
        <taxon>Fungi</taxon>
        <taxon>Fungi incertae sedis</taxon>
        <taxon>Chytridiomycota</taxon>
        <taxon>Chytridiomycota incertae sedis</taxon>
        <taxon>Chytridiomycetes</taxon>
        <taxon>Synchytriales</taxon>
        <taxon>Synchytriaceae</taxon>
        <taxon>Synchytrium</taxon>
    </lineage>
</organism>
<proteinExistence type="predicted"/>
<dbReference type="Pfam" id="PF07282">
    <property type="entry name" value="Cas12f1-like_TNB"/>
    <property type="match status" value="1"/>
</dbReference>
<keyword evidence="5" id="KW-1185">Reference proteome</keyword>
<evidence type="ECO:0000313" key="4">
    <source>
        <dbReference type="EMBL" id="TPX42925.1"/>
    </source>
</evidence>
<feature type="compositionally biased region" description="Basic and acidic residues" evidence="2">
    <location>
        <begin position="1"/>
        <end position="12"/>
    </location>
</feature>
<dbReference type="AlphaFoldDB" id="A0A507CUY1"/>
<evidence type="ECO:0000256" key="2">
    <source>
        <dbReference type="SAM" id="MobiDB-lite"/>
    </source>
</evidence>
<feature type="region of interest" description="Disordered" evidence="2">
    <location>
        <begin position="355"/>
        <end position="385"/>
    </location>
</feature>
<dbReference type="GO" id="GO:0003677">
    <property type="term" value="F:DNA binding"/>
    <property type="evidence" value="ECO:0007669"/>
    <property type="project" value="UniProtKB-KW"/>
</dbReference>
<sequence>MHRDWLDDREPPSDIECPSSSDDNDANENNPTDHVNIEEILHTECPSSSDDNDANESDRTDHVNIEDIRYIYVDVLGCFYPEILQCCSGSSPDEPLNLYPLIHKVEGMFPTGPTWMVIDGMACEAKIGTHAIRNQGRAAALRQLEKEAAKIEKAVAQGKARMSKSFYEGVDRLKLRSILIDFAVRKQLVTALGNVFSVIEAPGEADVEIARRVGERDMVISGDYKKKAIHKMGLCEESWPVLAIVSGNDYDTNIPGKGVMTNAKILKKIKDEEGELFSRDYLRVYRDLCQTNRTFEVPEKVFLDHDEGGAVELVERSDTDELRREVLRRIVVAKEALVSNRRGQGPQSFLFNRKWRPNPFRPLQSENDGAGPVKKNTEDEAKKPRLQNDSFLKLKSLSAKHGYRTLHLGHLKRCLNLGDSELIYKRMSNAVAILNRARALAEWATVALIEDILHTGTGTDLLWHITHSTTNYWKNIVRMMITGKLGVKMSATMKQLMERVYNLLGETFFNSLGWEDLWPEFDWQKRRVNQIPNLNTLVSKLGDEMDTAFSLQVVGKVELLKEHIVQVMGDVGKDGCEKIETWRDVLIAQNKGPPPIVDFHRLNALLPKPYQWKMVPHTCYGDSFCHFSEEALYDLLYDIPCFKKLVHDLAGMAQDKNKMETRKAFMKIKEKGLLLHHLFKIDRRFLRKSHFVPETSNTRFVRTPSFSTNRVVLNLLYIDLTSNAHIIGIDLGVECMFAAVAYNPDDPAHLQTLAAFIIAYNELHCQYGGKSYMKRSWDAAKAKQGEMDRALEGLVRKVGEIMGNKLPDNKKVTVAIGLGEFETKNSRHIGFTRYLIRKLKPLGYTIVGVDESYTSQKCPCCGGYVERDVLAAENMVNILLSFLDTGQRPEYLLPPRRPMAKKSRGTR</sequence>
<dbReference type="InterPro" id="IPR010095">
    <property type="entry name" value="Cas12f1-like_TNB"/>
</dbReference>
<comment type="caution">
    <text evidence="4">The sequence shown here is derived from an EMBL/GenBank/DDBJ whole genome shotgun (WGS) entry which is preliminary data.</text>
</comment>
<keyword evidence="1" id="KW-0238">DNA-binding</keyword>
<evidence type="ECO:0000256" key="1">
    <source>
        <dbReference type="ARBA" id="ARBA00023125"/>
    </source>
</evidence>
<protein>
    <recommendedName>
        <fullName evidence="3">Cas12f1-like TNB domain-containing protein</fullName>
    </recommendedName>
</protein>
<name>A0A507CUY1_9FUNG</name>
<reference evidence="4 5" key="1">
    <citation type="journal article" date="2019" name="Sci. Rep.">
        <title>Comparative genomics of chytrid fungi reveal insights into the obligate biotrophic and pathogenic lifestyle of Synchytrium endobioticum.</title>
        <authorList>
            <person name="van de Vossenberg B.T.L.H."/>
            <person name="Warris S."/>
            <person name="Nguyen H.D.T."/>
            <person name="van Gent-Pelzer M.P.E."/>
            <person name="Joly D.L."/>
            <person name="van de Geest H.C."/>
            <person name="Bonants P.J.M."/>
            <person name="Smith D.S."/>
            <person name="Levesque C.A."/>
            <person name="van der Lee T.A.J."/>
        </authorList>
    </citation>
    <scope>NUCLEOTIDE SEQUENCE [LARGE SCALE GENOMIC DNA]</scope>
    <source>
        <strain evidence="4 5">MB42</strain>
    </source>
</reference>
<dbReference type="EMBL" id="QEAN01000216">
    <property type="protein sequence ID" value="TPX42925.1"/>
    <property type="molecule type" value="Genomic_DNA"/>
</dbReference>
<gene>
    <name evidence="4" type="ORF">SeMB42_g04935</name>
</gene>
<feature type="domain" description="Cas12f1-like TNB" evidence="3">
    <location>
        <begin position="831"/>
        <end position="864"/>
    </location>
</feature>
<evidence type="ECO:0000313" key="5">
    <source>
        <dbReference type="Proteomes" id="UP000317494"/>
    </source>
</evidence>
<dbReference type="Gene3D" id="3.40.50.1010">
    <property type="entry name" value="5'-nuclease"/>
    <property type="match status" value="1"/>
</dbReference>
<dbReference type="VEuPathDB" id="FungiDB:SeMB42_g04935"/>
<evidence type="ECO:0000259" key="3">
    <source>
        <dbReference type="Pfam" id="PF07282"/>
    </source>
</evidence>
<feature type="region of interest" description="Disordered" evidence="2">
    <location>
        <begin position="1"/>
        <end position="35"/>
    </location>
</feature>
<dbReference type="Proteomes" id="UP000317494">
    <property type="component" value="Unassembled WGS sequence"/>
</dbReference>
<accession>A0A507CUY1</accession>